<dbReference type="AlphaFoldDB" id="A0A8H3EC54"/>
<organism evidence="2 3">
    <name type="scientific">Rhizoctonia solani</name>
    <dbReference type="NCBI Taxonomy" id="456999"/>
    <lineage>
        <taxon>Eukaryota</taxon>
        <taxon>Fungi</taxon>
        <taxon>Dikarya</taxon>
        <taxon>Basidiomycota</taxon>
        <taxon>Agaricomycotina</taxon>
        <taxon>Agaricomycetes</taxon>
        <taxon>Cantharellales</taxon>
        <taxon>Ceratobasidiaceae</taxon>
        <taxon>Rhizoctonia</taxon>
    </lineage>
</organism>
<dbReference type="EMBL" id="CAJNJQ010006590">
    <property type="protein sequence ID" value="CAE7232313.1"/>
    <property type="molecule type" value="Genomic_DNA"/>
</dbReference>
<dbReference type="Proteomes" id="UP000663827">
    <property type="component" value="Unassembled WGS sequence"/>
</dbReference>
<dbReference type="InterPro" id="IPR046528">
    <property type="entry name" value="DUF6593"/>
</dbReference>
<accession>A0A8H3EC54</accession>
<dbReference type="Pfam" id="PF20236">
    <property type="entry name" value="DUF6593"/>
    <property type="match status" value="1"/>
</dbReference>
<sequence>MLCTYNPELSPPRSLVSFIPTNMSSGDLVLKWTWPNPEDLRNADLHSTRESGDFETPPADTIFVTYFFRFNHHTGRFEEAGRLEWYPSSERAGSVYFGERQVQMNALHRKNKPTSRSRRFKSNKGNEYKWKKGSDAGMQELDFVCVDSWRRVVGRWSNDSQTLTMTSGGFAIFDELVVTLWLQIWRREKGFW</sequence>
<proteinExistence type="predicted"/>
<name>A0A8H3EC54_9AGAM</name>
<gene>
    <name evidence="2" type="ORF">RDB_LOCUS189411</name>
</gene>
<evidence type="ECO:0000259" key="1">
    <source>
        <dbReference type="Pfam" id="PF20236"/>
    </source>
</evidence>
<protein>
    <recommendedName>
        <fullName evidence="1">DUF6593 domain-containing protein</fullName>
    </recommendedName>
</protein>
<reference evidence="2" key="1">
    <citation type="submission" date="2021-01" db="EMBL/GenBank/DDBJ databases">
        <authorList>
            <person name="Kaushik A."/>
        </authorList>
    </citation>
    <scope>NUCLEOTIDE SEQUENCE</scope>
    <source>
        <strain evidence="2">AG5</strain>
    </source>
</reference>
<evidence type="ECO:0000313" key="3">
    <source>
        <dbReference type="Proteomes" id="UP000663827"/>
    </source>
</evidence>
<comment type="caution">
    <text evidence="2">The sequence shown here is derived from an EMBL/GenBank/DDBJ whole genome shotgun (WGS) entry which is preliminary data.</text>
</comment>
<feature type="domain" description="DUF6593" evidence="1">
    <location>
        <begin position="69"/>
        <end position="187"/>
    </location>
</feature>
<evidence type="ECO:0000313" key="2">
    <source>
        <dbReference type="EMBL" id="CAE7232313.1"/>
    </source>
</evidence>